<evidence type="ECO:0000313" key="9">
    <source>
        <dbReference type="EMBL" id="KAG9235463.1"/>
    </source>
</evidence>
<feature type="region of interest" description="Disordered" evidence="5">
    <location>
        <begin position="221"/>
        <end position="241"/>
    </location>
</feature>
<keyword evidence="2 4" id="KW-0863">Zinc-finger</keyword>
<dbReference type="PROSITE" id="PS50089">
    <property type="entry name" value="ZF_RING_2"/>
    <property type="match status" value="1"/>
</dbReference>
<feature type="region of interest" description="Disordered" evidence="5">
    <location>
        <begin position="120"/>
        <end position="184"/>
    </location>
</feature>
<dbReference type="EMBL" id="MU251431">
    <property type="protein sequence ID" value="KAG9235463.1"/>
    <property type="molecule type" value="Genomic_DNA"/>
</dbReference>
<feature type="region of interest" description="Disordered" evidence="5">
    <location>
        <begin position="634"/>
        <end position="704"/>
    </location>
</feature>
<dbReference type="Pfam" id="PF14599">
    <property type="entry name" value="zinc_ribbon_6"/>
    <property type="match status" value="1"/>
</dbReference>
<evidence type="ECO:0000259" key="7">
    <source>
        <dbReference type="PROSITE" id="PS51266"/>
    </source>
</evidence>
<dbReference type="Proteomes" id="UP000824998">
    <property type="component" value="Unassembled WGS sequence"/>
</dbReference>
<evidence type="ECO:0000256" key="2">
    <source>
        <dbReference type="ARBA" id="ARBA00022771"/>
    </source>
</evidence>
<organism evidence="9 10">
    <name type="scientific">Amylocarpus encephaloides</name>
    <dbReference type="NCBI Taxonomy" id="45428"/>
    <lineage>
        <taxon>Eukaryota</taxon>
        <taxon>Fungi</taxon>
        <taxon>Dikarya</taxon>
        <taxon>Ascomycota</taxon>
        <taxon>Pezizomycotina</taxon>
        <taxon>Leotiomycetes</taxon>
        <taxon>Helotiales</taxon>
        <taxon>Helotiales incertae sedis</taxon>
        <taxon>Amylocarpus</taxon>
    </lineage>
</organism>
<dbReference type="CDD" id="cd16464">
    <property type="entry name" value="RING-H2_Pirh2-like"/>
    <property type="match status" value="1"/>
</dbReference>
<feature type="domain" description="CHY-type" evidence="7">
    <location>
        <begin position="297"/>
        <end position="364"/>
    </location>
</feature>
<evidence type="ECO:0000259" key="6">
    <source>
        <dbReference type="PROSITE" id="PS50089"/>
    </source>
</evidence>
<dbReference type="InterPro" id="IPR013083">
    <property type="entry name" value="Znf_RING/FYVE/PHD"/>
</dbReference>
<dbReference type="OrthoDB" id="411372at2759"/>
<feature type="region of interest" description="Disordered" evidence="5">
    <location>
        <begin position="20"/>
        <end position="40"/>
    </location>
</feature>
<dbReference type="AlphaFoldDB" id="A0A9P7YKI3"/>
<dbReference type="GO" id="GO:0005634">
    <property type="term" value="C:nucleus"/>
    <property type="evidence" value="ECO:0007669"/>
    <property type="project" value="TreeGrafter"/>
</dbReference>
<dbReference type="InterPro" id="IPR037275">
    <property type="entry name" value="Znf_CTCHY_sf"/>
</dbReference>
<feature type="compositionally biased region" description="Acidic residues" evidence="5">
    <location>
        <begin position="634"/>
        <end position="646"/>
    </location>
</feature>
<evidence type="ECO:0000256" key="4">
    <source>
        <dbReference type="PROSITE-ProRule" id="PRU00601"/>
    </source>
</evidence>
<dbReference type="InterPro" id="IPR017921">
    <property type="entry name" value="Znf_CTCHY"/>
</dbReference>
<protein>
    <recommendedName>
        <fullName evidence="11">Zf-CHY-domain-containing protein</fullName>
    </recommendedName>
</protein>
<dbReference type="InterPro" id="IPR001841">
    <property type="entry name" value="Znf_RING"/>
</dbReference>
<dbReference type="SUPFAM" id="SSF161245">
    <property type="entry name" value="Zinc hairpin stack"/>
    <property type="match status" value="1"/>
</dbReference>
<dbReference type="PANTHER" id="PTHR21319:SF0">
    <property type="entry name" value="AND RING FINGER DOMAIN PROTEIN, PUTATIVE (AFU_ORTHOLOGUE AFUA_1G08900)-RELATED"/>
    <property type="match status" value="1"/>
</dbReference>
<comment type="caution">
    <text evidence="9">The sequence shown here is derived from an EMBL/GenBank/DDBJ whole genome shotgun (WGS) entry which is preliminary data.</text>
</comment>
<dbReference type="SMART" id="SM00184">
    <property type="entry name" value="RING"/>
    <property type="match status" value="1"/>
</dbReference>
<name>A0A9P7YKI3_9HELO</name>
<feature type="domain" description="RING-type" evidence="6">
    <location>
        <begin position="433"/>
        <end position="475"/>
    </location>
</feature>
<keyword evidence="3" id="KW-0862">Zinc</keyword>
<keyword evidence="1" id="KW-0479">Metal-binding</keyword>
<dbReference type="Gene3D" id="2.20.28.10">
    <property type="match status" value="1"/>
</dbReference>
<evidence type="ECO:0000259" key="8">
    <source>
        <dbReference type="PROSITE" id="PS51270"/>
    </source>
</evidence>
<dbReference type="GO" id="GO:0016567">
    <property type="term" value="P:protein ubiquitination"/>
    <property type="evidence" value="ECO:0007669"/>
    <property type="project" value="TreeGrafter"/>
</dbReference>
<dbReference type="InterPro" id="IPR008913">
    <property type="entry name" value="Znf_CHY"/>
</dbReference>
<feature type="compositionally biased region" description="Acidic residues" evidence="5">
    <location>
        <begin position="661"/>
        <end position="697"/>
    </location>
</feature>
<reference evidence="9" key="1">
    <citation type="journal article" date="2021" name="IMA Fungus">
        <title>Genomic characterization of three marine fungi, including Emericellopsis atlantica sp. nov. with signatures of a generalist lifestyle and marine biomass degradation.</title>
        <authorList>
            <person name="Hagestad O.C."/>
            <person name="Hou L."/>
            <person name="Andersen J.H."/>
            <person name="Hansen E.H."/>
            <person name="Altermark B."/>
            <person name="Li C."/>
            <person name="Kuhnert E."/>
            <person name="Cox R.J."/>
            <person name="Crous P.W."/>
            <person name="Spatafora J.W."/>
            <person name="Lail K."/>
            <person name="Amirebrahimi M."/>
            <person name="Lipzen A."/>
            <person name="Pangilinan J."/>
            <person name="Andreopoulos W."/>
            <person name="Hayes R.D."/>
            <person name="Ng V."/>
            <person name="Grigoriev I.V."/>
            <person name="Jackson S.A."/>
            <person name="Sutton T.D.S."/>
            <person name="Dobson A.D.W."/>
            <person name="Rama T."/>
        </authorList>
    </citation>
    <scope>NUCLEOTIDE SEQUENCE</scope>
    <source>
        <strain evidence="9">TRa018bII</strain>
    </source>
</reference>
<evidence type="ECO:0000313" key="10">
    <source>
        <dbReference type="Proteomes" id="UP000824998"/>
    </source>
</evidence>
<evidence type="ECO:0000256" key="5">
    <source>
        <dbReference type="SAM" id="MobiDB-lite"/>
    </source>
</evidence>
<gene>
    <name evidence="9" type="ORF">BJ875DRAFT_494983</name>
</gene>
<dbReference type="PROSITE" id="PS51270">
    <property type="entry name" value="ZF_CTCHY"/>
    <property type="match status" value="1"/>
</dbReference>
<evidence type="ECO:0008006" key="11">
    <source>
        <dbReference type="Google" id="ProtNLM"/>
    </source>
</evidence>
<dbReference type="InterPro" id="IPR037274">
    <property type="entry name" value="Znf_CHY_sf"/>
</dbReference>
<accession>A0A9P7YKI3</accession>
<sequence>MTSLVSEFIINPVLRTARRFSRSNPTGDEAPSPNLRLPREHRNDGAVQNIAEQLEGLEGPALRNGTYGEIVSEEPLTSSPIESDGGLDAELQALEAGGSPGAPVAIGRSSVHPIRLGSFLSNSDQIDGDVSDNPSFFSTPSEIEDARMSPAEGPSRRSTLEHTRSGSGTHQRDSSLPADDGMGPLRQQIIGIQSMDIPAEEKARLVHKLLTRKYNKAQMFQTKQQPPAPAPSNMISQERPTTPESLASFLWQMNGGVDAAPPSQQHTFHLSPDDIKRTYAPLDEPDIDEDGDSCVEDAVQVLGCKHYKRNAKLQCSACDKWYTCRLCHDEAETHVLDRKATKNMLCMLCGCAQRAGEFCVDCGERTAWYYCGVCKLWDNDPNKSIYHCNDCGICRKGRGLGKDFFHCKTCGVCMSMAVEHSHKCIERVSDCDCPICGEYMFTSPSPVVFMLCGHSIHKRCYDEHMKSSYKCPICSKSTVNMETQFRNLDRAIDSQPMPPQFQDTKAMVSCNDCYAKSAVKYHWLGLKCAICDSYNTAQLSILSDPAVEVPSIESREPESVPILDQNNGEMASSGYLAIGPARSRRHSSHVQPVPLNEGSYRFTPYQLPSRIARSVSPVRGLGFFYDPVAALTAETDESADEEDDLEFWGRDEPRSVTSGENMDDMDEDEVEDDEEDSDDDSLMDDCEDDEGEEEEDQFALFGHR</sequence>
<evidence type="ECO:0000256" key="1">
    <source>
        <dbReference type="ARBA" id="ARBA00022723"/>
    </source>
</evidence>
<feature type="compositionally biased region" description="Polar residues" evidence="5">
    <location>
        <begin position="132"/>
        <end position="141"/>
    </location>
</feature>
<dbReference type="InterPro" id="IPR039512">
    <property type="entry name" value="RCHY1_zinc-ribbon"/>
</dbReference>
<feature type="compositionally biased region" description="Basic and acidic residues" evidence="5">
    <location>
        <begin position="154"/>
        <end position="164"/>
    </location>
</feature>
<dbReference type="PROSITE" id="PS51266">
    <property type="entry name" value="ZF_CHY"/>
    <property type="match status" value="1"/>
</dbReference>
<dbReference type="Pfam" id="PF13639">
    <property type="entry name" value="zf-RING_2"/>
    <property type="match status" value="1"/>
</dbReference>
<dbReference type="SUPFAM" id="SSF161219">
    <property type="entry name" value="CHY zinc finger-like"/>
    <property type="match status" value="1"/>
</dbReference>
<dbReference type="PANTHER" id="PTHR21319">
    <property type="entry name" value="RING FINGER AND CHY ZINC FINGER DOMAIN-CONTAINING PROTEIN 1"/>
    <property type="match status" value="1"/>
</dbReference>
<dbReference type="SUPFAM" id="SSF57850">
    <property type="entry name" value="RING/U-box"/>
    <property type="match status" value="1"/>
</dbReference>
<dbReference type="GO" id="GO:0008270">
    <property type="term" value="F:zinc ion binding"/>
    <property type="evidence" value="ECO:0007669"/>
    <property type="project" value="UniProtKB-KW"/>
</dbReference>
<evidence type="ECO:0000256" key="3">
    <source>
        <dbReference type="ARBA" id="ARBA00022833"/>
    </source>
</evidence>
<dbReference type="GO" id="GO:0006511">
    <property type="term" value="P:ubiquitin-dependent protein catabolic process"/>
    <property type="evidence" value="ECO:0007669"/>
    <property type="project" value="TreeGrafter"/>
</dbReference>
<dbReference type="Pfam" id="PF05495">
    <property type="entry name" value="zf-CHY"/>
    <property type="match status" value="1"/>
</dbReference>
<feature type="domain" description="CTCHY-type" evidence="8">
    <location>
        <begin position="366"/>
        <end position="432"/>
    </location>
</feature>
<dbReference type="GO" id="GO:0061630">
    <property type="term" value="F:ubiquitin protein ligase activity"/>
    <property type="evidence" value="ECO:0007669"/>
    <property type="project" value="TreeGrafter"/>
</dbReference>
<dbReference type="Gene3D" id="3.30.40.10">
    <property type="entry name" value="Zinc/RING finger domain, C3HC4 (zinc finger)"/>
    <property type="match status" value="1"/>
</dbReference>
<keyword evidence="10" id="KW-1185">Reference proteome</keyword>
<proteinExistence type="predicted"/>